<dbReference type="InterPro" id="IPR019826">
    <property type="entry name" value="Carboxylesterase_B_AS"/>
</dbReference>
<organism evidence="8 9">
    <name type="scientific">Mythimna separata</name>
    <name type="common">Oriental armyworm</name>
    <name type="synonym">Pseudaletia separata</name>
    <dbReference type="NCBI Taxonomy" id="271217"/>
    <lineage>
        <taxon>Eukaryota</taxon>
        <taxon>Metazoa</taxon>
        <taxon>Ecdysozoa</taxon>
        <taxon>Arthropoda</taxon>
        <taxon>Hexapoda</taxon>
        <taxon>Insecta</taxon>
        <taxon>Pterygota</taxon>
        <taxon>Neoptera</taxon>
        <taxon>Endopterygota</taxon>
        <taxon>Lepidoptera</taxon>
        <taxon>Glossata</taxon>
        <taxon>Ditrysia</taxon>
        <taxon>Noctuoidea</taxon>
        <taxon>Noctuidae</taxon>
        <taxon>Noctuinae</taxon>
        <taxon>Hadenini</taxon>
        <taxon>Mythimna</taxon>
    </lineage>
</organism>
<dbReference type="InterPro" id="IPR050309">
    <property type="entry name" value="Type-B_Carboxylest/Lipase"/>
</dbReference>
<evidence type="ECO:0000256" key="1">
    <source>
        <dbReference type="ARBA" id="ARBA00005964"/>
    </source>
</evidence>
<dbReference type="Pfam" id="PF00135">
    <property type="entry name" value="COesterase"/>
    <property type="match status" value="1"/>
</dbReference>
<keyword evidence="5" id="KW-0325">Glycoprotein</keyword>
<keyword evidence="9" id="KW-1185">Reference proteome</keyword>
<dbReference type="AlphaFoldDB" id="A0AAD7YJ86"/>
<evidence type="ECO:0000256" key="2">
    <source>
        <dbReference type="ARBA" id="ARBA00022487"/>
    </source>
</evidence>
<keyword evidence="3 6" id="KW-0378">Hydrolase</keyword>
<dbReference type="GO" id="GO:0052689">
    <property type="term" value="F:carboxylic ester hydrolase activity"/>
    <property type="evidence" value="ECO:0007669"/>
    <property type="project" value="UniProtKB-KW"/>
</dbReference>
<name>A0AAD7YJ86_MYTSE</name>
<dbReference type="InterPro" id="IPR029058">
    <property type="entry name" value="AB_hydrolase_fold"/>
</dbReference>
<dbReference type="Proteomes" id="UP001231518">
    <property type="component" value="Chromosome 14"/>
</dbReference>
<gene>
    <name evidence="8" type="ORF">PYW07_003467</name>
</gene>
<comment type="similarity">
    <text evidence="1 6">Belongs to the type-B carboxylesterase/lipase family.</text>
</comment>
<keyword evidence="4" id="KW-1015">Disulfide bond</keyword>
<dbReference type="SUPFAM" id="SSF53474">
    <property type="entry name" value="alpha/beta-Hydrolases"/>
    <property type="match status" value="1"/>
</dbReference>
<keyword evidence="2" id="KW-0719">Serine esterase</keyword>
<sequence>MQLKISQALLTTYEIDKVPGPPRNEYGVSLLINNGYYCYLYFGHVKRTMAEVKVQQGWLSGEILETITGDGKYYSFKGIPYAQPPVGKLRFKAPQPPLPWEGIRKATEHGPSCPQKCIFTEAILLGNEDCLYLNVYSPDIMPTSPLPVMVFIHGGGYKSGSGNDDNYGPDFLVTHGVILVTLNYRLEALGFLCLDTEDVPGNAGLKDQVAALRWVRDNIGCFGGDPNNVTVFGESAGGASTSLHVISPMSKGLFKRAIAMSGVPLCDWSASFVPQKRAFMLGKDLGFETNDPNELLEFLQSVPSEKLIHTNPVVLSFEEFNNNILKLYHFTPVVEKDFGQEHFLTEDPLEALKNKRINDVDVLIGFTSEETTIGIALLEQSILKQYNRYPELLVPRKILMKTTPETVLEISKRIHDYYFKGKPLTVEVMREFITYANHACFVYDINRFISRLPKVGNGRRFMYKFSCISNRNVYASGGLKYGIQGTAHLDDLMYLLNANQHKLKVENGSKEYELINFVCTVFTNFAKHGTPTPDSSLGITWPEYDNSTKAYVEIGDTLTPKTAPEAEAVAFWKSIFEYAGLEF</sequence>
<dbReference type="Gene3D" id="3.40.50.1820">
    <property type="entry name" value="alpha/beta hydrolase"/>
    <property type="match status" value="1"/>
</dbReference>
<dbReference type="PANTHER" id="PTHR11559">
    <property type="entry name" value="CARBOXYLESTERASE"/>
    <property type="match status" value="1"/>
</dbReference>
<evidence type="ECO:0000256" key="5">
    <source>
        <dbReference type="ARBA" id="ARBA00023180"/>
    </source>
</evidence>
<evidence type="ECO:0000256" key="6">
    <source>
        <dbReference type="RuleBase" id="RU361235"/>
    </source>
</evidence>
<evidence type="ECO:0000259" key="7">
    <source>
        <dbReference type="Pfam" id="PF00135"/>
    </source>
</evidence>
<dbReference type="PROSITE" id="PS00941">
    <property type="entry name" value="CARBOXYLESTERASE_B_2"/>
    <property type="match status" value="1"/>
</dbReference>
<accession>A0AAD7YJ86</accession>
<dbReference type="InterPro" id="IPR019819">
    <property type="entry name" value="Carboxylesterase_B_CS"/>
</dbReference>
<dbReference type="EC" id="3.1.1.-" evidence="6"/>
<comment type="caution">
    <text evidence="8">The sequence shown here is derived from an EMBL/GenBank/DDBJ whole genome shotgun (WGS) entry which is preliminary data.</text>
</comment>
<dbReference type="PROSITE" id="PS00122">
    <property type="entry name" value="CARBOXYLESTERASE_B_1"/>
    <property type="match status" value="1"/>
</dbReference>
<evidence type="ECO:0000256" key="3">
    <source>
        <dbReference type="ARBA" id="ARBA00022801"/>
    </source>
</evidence>
<evidence type="ECO:0000313" key="9">
    <source>
        <dbReference type="Proteomes" id="UP001231518"/>
    </source>
</evidence>
<dbReference type="InterPro" id="IPR002018">
    <property type="entry name" value="CarbesteraseB"/>
</dbReference>
<evidence type="ECO:0000256" key="4">
    <source>
        <dbReference type="ARBA" id="ARBA00023157"/>
    </source>
</evidence>
<proteinExistence type="inferred from homology"/>
<dbReference type="EMBL" id="JARGEI010000017">
    <property type="protein sequence ID" value="KAJ8716840.1"/>
    <property type="molecule type" value="Genomic_DNA"/>
</dbReference>
<protein>
    <recommendedName>
        <fullName evidence="6">Carboxylic ester hydrolase</fullName>
        <ecNumber evidence="6">3.1.1.-</ecNumber>
    </recommendedName>
</protein>
<evidence type="ECO:0000313" key="8">
    <source>
        <dbReference type="EMBL" id="KAJ8716840.1"/>
    </source>
</evidence>
<reference evidence="8" key="1">
    <citation type="submission" date="2023-03" db="EMBL/GenBank/DDBJ databases">
        <title>Chromosome-level genomes of two armyworms, Mythimna separata and Mythimna loreyi, provide insights into the biosynthesis and reception of sex pheromones.</title>
        <authorList>
            <person name="Zhao H."/>
        </authorList>
    </citation>
    <scope>NUCLEOTIDE SEQUENCE</scope>
    <source>
        <strain evidence="8">BeijingLab</strain>
        <tissue evidence="8">Pupa</tissue>
    </source>
</reference>
<feature type="domain" description="Carboxylesterase type B" evidence="7">
    <location>
        <begin position="51"/>
        <end position="572"/>
    </location>
</feature>